<keyword evidence="4 7" id="KW-0698">rRNA processing</keyword>
<dbReference type="InterPro" id="IPR022968">
    <property type="entry name" value="Tsr3-like"/>
</dbReference>
<evidence type="ECO:0000313" key="10">
    <source>
        <dbReference type="Proteomes" id="UP000245638"/>
    </source>
</evidence>
<keyword evidence="6 7" id="KW-0949">S-adenosyl-L-methionine</keyword>
<protein>
    <recommendedName>
        <fullName evidence="1 7">16S rRNA aminocarboxypropyltransferase</fullName>
        <ecNumber evidence="7">2.5.1.157</ecNumber>
    </recommendedName>
</protein>
<dbReference type="InterPro" id="IPR007177">
    <property type="entry name" value="Tsr3_C"/>
</dbReference>
<comment type="subcellular location">
    <subcellularLocation>
        <location evidence="7">Cytoplasm</location>
    </subcellularLocation>
</comment>
<dbReference type="PANTHER" id="PTHR20426:SF0">
    <property type="entry name" value="18S RRNA AMINOCARBOXYPROPYLTRANSFERASE"/>
    <property type="match status" value="1"/>
</dbReference>
<proteinExistence type="inferred from homology"/>
<keyword evidence="3 7" id="KW-0690">Ribosome biogenesis</keyword>
<organism evidence="9 10">
    <name type="scientific">Acidianus hospitalis</name>
    <dbReference type="NCBI Taxonomy" id="563177"/>
    <lineage>
        <taxon>Archaea</taxon>
        <taxon>Thermoproteota</taxon>
        <taxon>Thermoprotei</taxon>
        <taxon>Sulfolobales</taxon>
        <taxon>Sulfolobaceae</taxon>
        <taxon>Acidianus</taxon>
    </lineage>
</organism>
<feature type="binding site" evidence="7">
    <location>
        <position position="17"/>
    </location>
    <ligand>
        <name>S-adenosyl-L-methionine</name>
        <dbReference type="ChEBI" id="CHEBI:59789"/>
    </ligand>
</feature>
<comment type="similarity">
    <text evidence="7">Belongs to the TDD superfamily. TSR3 family.</text>
</comment>
<dbReference type="EMBL" id="QEFD01000233">
    <property type="protein sequence ID" value="PVU74116.1"/>
    <property type="molecule type" value="Genomic_DNA"/>
</dbReference>
<comment type="catalytic activity">
    <reaction evidence="7">
        <text>an N(1)-methylpseudouridine in rRNA + S-adenosyl-L-methionine = N(1)-methyl-N(3)-[(3S)-3-amino-3-carboxypropyl]pseudouridine in rRNA + S-methyl-5'-thioadenosine + H(+)</text>
        <dbReference type="Rhea" id="RHEA:63296"/>
        <dbReference type="Rhea" id="RHEA-COMP:11634"/>
        <dbReference type="Rhea" id="RHEA-COMP:16310"/>
        <dbReference type="ChEBI" id="CHEBI:15378"/>
        <dbReference type="ChEBI" id="CHEBI:17509"/>
        <dbReference type="ChEBI" id="CHEBI:59789"/>
        <dbReference type="ChEBI" id="CHEBI:74890"/>
        <dbReference type="ChEBI" id="CHEBI:146234"/>
        <dbReference type="EC" id="2.5.1.157"/>
    </reaction>
</comment>
<dbReference type="GO" id="GO:0106388">
    <property type="term" value="F:rRNA small subunit aminocarboxypropyltransferase activity"/>
    <property type="evidence" value="ECO:0007669"/>
    <property type="project" value="UniProtKB-EC"/>
</dbReference>
<evidence type="ECO:0000256" key="6">
    <source>
        <dbReference type="ARBA" id="ARBA00022691"/>
    </source>
</evidence>
<dbReference type="NCBIfam" id="NF002621">
    <property type="entry name" value="PRK02287.1"/>
    <property type="match status" value="1"/>
</dbReference>
<dbReference type="GO" id="GO:0000455">
    <property type="term" value="P:enzyme-directed rRNA pseudouridine synthesis"/>
    <property type="evidence" value="ECO:0007669"/>
    <property type="project" value="UniProtKB-UniRule"/>
</dbReference>
<feature type="binding site" evidence="7">
    <location>
        <position position="85"/>
    </location>
    <ligand>
        <name>S-adenosyl-L-methionine</name>
        <dbReference type="ChEBI" id="CHEBI:59789"/>
    </ligand>
</feature>
<comment type="function">
    <text evidence="7">Aminocarboxypropyltransferase that catalyzes the aminocarboxypropyl transfer on pseudouridine corresponding to position 914 in M.jannaschii 16S rRNA. It constitutes the last step in biosynthesis of the hypermodified N1-methyl-N3-(3-amino-3-carboxypropyl) pseudouridine (m1acp3-Psi).</text>
</comment>
<evidence type="ECO:0000256" key="2">
    <source>
        <dbReference type="ARBA" id="ARBA00022490"/>
    </source>
</evidence>
<dbReference type="HAMAP" id="MF_01116">
    <property type="entry name" value="TSR3"/>
    <property type="match status" value="1"/>
</dbReference>
<gene>
    <name evidence="9" type="ORF">DDW13_08670</name>
</gene>
<dbReference type="GO" id="GO:0005737">
    <property type="term" value="C:cytoplasm"/>
    <property type="evidence" value="ECO:0007669"/>
    <property type="project" value="UniProtKB-SubCell"/>
</dbReference>
<dbReference type="GO" id="GO:1904047">
    <property type="term" value="F:S-adenosyl-L-methionine binding"/>
    <property type="evidence" value="ECO:0007669"/>
    <property type="project" value="UniProtKB-UniRule"/>
</dbReference>
<evidence type="ECO:0000256" key="3">
    <source>
        <dbReference type="ARBA" id="ARBA00022517"/>
    </source>
</evidence>
<dbReference type="PANTHER" id="PTHR20426">
    <property type="entry name" value="RIBOSOME BIOGENESIS PROTEIN TSR3 HOMOLOG"/>
    <property type="match status" value="1"/>
</dbReference>
<comment type="caution">
    <text evidence="9">The sequence shown here is derived from an EMBL/GenBank/DDBJ whole genome shotgun (WGS) entry which is preliminary data.</text>
</comment>
<evidence type="ECO:0000313" key="9">
    <source>
        <dbReference type="EMBL" id="PVU74116.1"/>
    </source>
</evidence>
<accession>A0A2T9X1Z9</accession>
<name>A0A2T9X1Z9_9CREN</name>
<dbReference type="EC" id="2.5.1.157" evidence="7"/>
<dbReference type="AlphaFoldDB" id="A0A2T9X1Z9"/>
<feature type="binding site" evidence="7">
    <location>
        <position position="104"/>
    </location>
    <ligand>
        <name>S-adenosyl-L-methionine</name>
        <dbReference type="ChEBI" id="CHEBI:59789"/>
    </ligand>
</feature>
<keyword evidence="5 7" id="KW-0808">Transferase</keyword>
<dbReference type="Pfam" id="PF04034">
    <property type="entry name" value="Ribo_biogen_C"/>
    <property type="match status" value="1"/>
</dbReference>
<keyword evidence="2 7" id="KW-0963">Cytoplasm</keyword>
<feature type="binding site" evidence="7">
    <location>
        <position position="100"/>
    </location>
    <ligand>
        <name>S-adenosyl-L-methionine</name>
        <dbReference type="ChEBI" id="CHEBI:59789"/>
    </ligand>
</feature>
<feature type="binding site" evidence="7">
    <location>
        <position position="62"/>
    </location>
    <ligand>
        <name>S-adenosyl-L-methionine</name>
        <dbReference type="ChEBI" id="CHEBI:59789"/>
    </ligand>
</feature>
<evidence type="ECO:0000256" key="7">
    <source>
        <dbReference type="HAMAP-Rule" id="MF_01116"/>
    </source>
</evidence>
<evidence type="ECO:0000259" key="8">
    <source>
        <dbReference type="Pfam" id="PF04034"/>
    </source>
</evidence>
<evidence type="ECO:0000256" key="1">
    <source>
        <dbReference type="ARBA" id="ARBA00014114"/>
    </source>
</evidence>
<feature type="domain" description="16S/18S rRNA aminocarboxypropyltransferase Tsr3 C-terminal" evidence="8">
    <location>
        <begin position="36"/>
        <end position="161"/>
    </location>
</feature>
<evidence type="ECO:0000256" key="4">
    <source>
        <dbReference type="ARBA" id="ARBA00022552"/>
    </source>
</evidence>
<reference evidence="9 10" key="1">
    <citation type="journal article" date="2015" name="Appl. Environ. Microbiol.">
        <title>Nanoarchaeota, Their Sulfolobales Host, and Nanoarchaeota Virus Distribution across Yellowstone National Park Hot Springs.</title>
        <authorList>
            <person name="Munson-McGee J.H."/>
            <person name="Field E.K."/>
            <person name="Bateson M."/>
            <person name="Rooney C."/>
            <person name="Stepanauskas R."/>
            <person name="Young M.J."/>
        </authorList>
    </citation>
    <scope>NUCLEOTIDE SEQUENCE [LARGE SCALE GENOMIC DNA]</scope>
    <source>
        <strain evidence="9">SCGC AC-742_N10</strain>
    </source>
</reference>
<sequence length="167" mass="19497">MKIFVIELYEDDPEKSTGRKMVRFGFAKYTEKPRGIVLNPLSEEVISIDDVEIVNKYGLSVIDSSWNKSDAKFYARFMSRFSRRLPLLFAGNPINYAKPYKLSSLEAVSASLYILNFIDISLKLLSLYKWGKTFYDLNKELLESYRGKHKDEIIEIEKSFLKEEPQQ</sequence>
<dbReference type="RefSeq" id="WP_048054561.1">
    <property type="nucleotide sequence ID" value="NC_015518.1"/>
</dbReference>
<dbReference type="Proteomes" id="UP000245638">
    <property type="component" value="Unassembled WGS sequence"/>
</dbReference>
<evidence type="ECO:0000256" key="5">
    <source>
        <dbReference type="ARBA" id="ARBA00022679"/>
    </source>
</evidence>